<sequence length="143" mass="15754">MARIGQHLDCQRTTPRQHQTGHVAQVVAGIGQQCQRIDAPAVKGFNDDKADVERNADGKGLIEIRRCVAVATMTVFVVVRVVVGAAHQETFSNPTVSRLCRADRRCLSFTASQNFGKWNLGGTPMRVLMTHCWVIDSVLLVIQ</sequence>
<gene>
    <name evidence="1" type="ORF">GALL_550100</name>
</gene>
<dbReference type="AlphaFoldDB" id="A0A1J5NXE4"/>
<protein>
    <submittedName>
        <fullName evidence="1">Uncharacterized protein</fullName>
    </submittedName>
</protein>
<comment type="caution">
    <text evidence="1">The sequence shown here is derived from an EMBL/GenBank/DDBJ whole genome shotgun (WGS) entry which is preliminary data.</text>
</comment>
<accession>A0A1J5NXE4</accession>
<dbReference type="EMBL" id="MLJW01008999">
    <property type="protein sequence ID" value="OIQ63450.1"/>
    <property type="molecule type" value="Genomic_DNA"/>
</dbReference>
<name>A0A1J5NXE4_9ZZZZ</name>
<evidence type="ECO:0000313" key="1">
    <source>
        <dbReference type="EMBL" id="OIQ63450.1"/>
    </source>
</evidence>
<organism evidence="1">
    <name type="scientific">mine drainage metagenome</name>
    <dbReference type="NCBI Taxonomy" id="410659"/>
    <lineage>
        <taxon>unclassified sequences</taxon>
        <taxon>metagenomes</taxon>
        <taxon>ecological metagenomes</taxon>
    </lineage>
</organism>
<reference evidence="1" key="1">
    <citation type="submission" date="2016-10" db="EMBL/GenBank/DDBJ databases">
        <title>Sequence of Gallionella enrichment culture.</title>
        <authorList>
            <person name="Poehlein A."/>
            <person name="Muehling M."/>
            <person name="Daniel R."/>
        </authorList>
    </citation>
    <scope>NUCLEOTIDE SEQUENCE</scope>
</reference>
<proteinExistence type="predicted"/>